<accession>A0A0M6ZYQ1</accession>
<dbReference type="OrthoDB" id="503443at2"/>
<protein>
    <submittedName>
        <fullName evidence="2">Undecaprenyldiphospho-muramoylpentapeptide beta-N-acetylglucosaminyltransferase</fullName>
    </submittedName>
</protein>
<evidence type="ECO:0000313" key="3">
    <source>
        <dbReference type="Proteomes" id="UP000053235"/>
    </source>
</evidence>
<dbReference type="Proteomes" id="UP000053235">
    <property type="component" value="Unassembled WGS sequence"/>
</dbReference>
<dbReference type="Gene3D" id="3.40.50.2000">
    <property type="entry name" value="Glycogen Phosphorylase B"/>
    <property type="match status" value="2"/>
</dbReference>
<dbReference type="SUPFAM" id="SSF53756">
    <property type="entry name" value="UDP-Glycosyltransferase/glycogen phosphorylase"/>
    <property type="match status" value="1"/>
</dbReference>
<dbReference type="InterPro" id="IPR007235">
    <property type="entry name" value="Glyco_trans_28_C"/>
</dbReference>
<dbReference type="PANTHER" id="PTHR21015:SF28">
    <property type="entry name" value="SLL1722 PROTEIN"/>
    <property type="match status" value="1"/>
</dbReference>
<gene>
    <name evidence="2" type="ORF">LAX5112_01318</name>
</gene>
<dbReference type="EMBL" id="CXWD01000004">
    <property type="protein sequence ID" value="CTQ67302.1"/>
    <property type="molecule type" value="Genomic_DNA"/>
</dbReference>
<name>A0A0M6ZYQ1_9HYPH</name>
<sequence length="385" mass="41958">MSLTAFIYVQHLLGTGHVVRATAIGKKLAERGVDVTLASGNQIPPTLDVEGLEVLELPGAKTANAEFSRLITLDGKDLDDDWRAMRTAETLKAFAAKPYDLLLTETYPFGRRQFEFELSVLMDTAKARANPPIIASSIRDILVPKQQLWKEEWMADKARDYFDKVLIHADPDFITLADSFPFAHKIEDLLAYTGYVVREGDRPEPPEGDGEDEVVVSCGGGAMSESLLSAAIDARPLSRRAEDCTWRVLAGHNVPEDEFKAYKARAGEGVIVERARPDFPGLLNRARLSISQGGYNTVLDVLEAGVPSVIVPFALATETEQEQRAKALANHGRVVVASEDMLTPERLAAAADDALALPRSSHKVLLGGADRSADILMDLLKARAA</sequence>
<dbReference type="Pfam" id="PF04101">
    <property type="entry name" value="Glyco_tran_28_C"/>
    <property type="match status" value="1"/>
</dbReference>
<proteinExistence type="predicted"/>
<dbReference type="STRING" id="388408.LAX5112_01318"/>
<reference evidence="3" key="1">
    <citation type="submission" date="2015-07" db="EMBL/GenBank/DDBJ databases">
        <authorList>
            <person name="Rodrigo-Torres Lidia"/>
            <person name="Arahal R.David."/>
        </authorList>
    </citation>
    <scope>NUCLEOTIDE SEQUENCE [LARGE SCALE GENOMIC DNA]</scope>
    <source>
        <strain evidence="3">CECT 5112</strain>
    </source>
</reference>
<dbReference type="AlphaFoldDB" id="A0A0M6ZYQ1"/>
<dbReference type="PANTHER" id="PTHR21015">
    <property type="entry name" value="UDP-N-ACETYLGLUCOSAMINE--N-ACETYLMURAMYL-(PENTAPEPTIDE) PYROPHOSPHORYL-UNDECAPRENOL N-ACETYLGLUCOSAMINE TRANSFERASE 1"/>
    <property type="match status" value="1"/>
</dbReference>
<keyword evidence="2" id="KW-0328">Glycosyltransferase</keyword>
<feature type="domain" description="Glycosyl transferase family 28 C-terminal" evidence="1">
    <location>
        <begin position="219"/>
        <end position="355"/>
    </location>
</feature>
<evidence type="ECO:0000313" key="2">
    <source>
        <dbReference type="EMBL" id="CTQ67302.1"/>
    </source>
</evidence>
<evidence type="ECO:0000259" key="1">
    <source>
        <dbReference type="Pfam" id="PF04101"/>
    </source>
</evidence>
<keyword evidence="2" id="KW-0808">Transferase</keyword>
<dbReference type="GO" id="GO:0016758">
    <property type="term" value="F:hexosyltransferase activity"/>
    <property type="evidence" value="ECO:0007669"/>
    <property type="project" value="InterPro"/>
</dbReference>
<dbReference type="RefSeq" id="WP_055671140.1">
    <property type="nucleotide sequence ID" value="NZ_CXWD01000004.1"/>
</dbReference>
<organism evidence="2 3">
    <name type="scientific">Roseibium alexandrii</name>
    <dbReference type="NCBI Taxonomy" id="388408"/>
    <lineage>
        <taxon>Bacteria</taxon>
        <taxon>Pseudomonadati</taxon>
        <taxon>Pseudomonadota</taxon>
        <taxon>Alphaproteobacteria</taxon>
        <taxon>Hyphomicrobiales</taxon>
        <taxon>Stappiaceae</taxon>
        <taxon>Roseibium</taxon>
    </lineage>
</organism>
<keyword evidence="3" id="KW-1185">Reference proteome</keyword>